<name>A0A4Y2DJ91_ARAVE</name>
<evidence type="ECO:0000313" key="3">
    <source>
        <dbReference type="Proteomes" id="UP000499080"/>
    </source>
</evidence>
<dbReference type="EMBL" id="BGPR01000379">
    <property type="protein sequence ID" value="GBM16832.1"/>
    <property type="molecule type" value="Genomic_DNA"/>
</dbReference>
<dbReference type="OrthoDB" id="8053018at2759"/>
<feature type="region of interest" description="Disordered" evidence="1">
    <location>
        <begin position="143"/>
        <end position="164"/>
    </location>
</feature>
<evidence type="ECO:0000313" key="2">
    <source>
        <dbReference type="EMBL" id="GBM16832.1"/>
    </source>
</evidence>
<reference evidence="2 3" key="1">
    <citation type="journal article" date="2019" name="Sci. Rep.">
        <title>Orb-weaving spider Araneus ventricosus genome elucidates the spidroin gene catalogue.</title>
        <authorList>
            <person name="Kono N."/>
            <person name="Nakamura H."/>
            <person name="Ohtoshi R."/>
            <person name="Moran D.A.P."/>
            <person name="Shinohara A."/>
            <person name="Yoshida Y."/>
            <person name="Fujiwara M."/>
            <person name="Mori M."/>
            <person name="Tomita M."/>
            <person name="Arakawa K."/>
        </authorList>
    </citation>
    <scope>NUCLEOTIDE SEQUENCE [LARGE SCALE GENOMIC DNA]</scope>
</reference>
<dbReference type="Proteomes" id="UP000499080">
    <property type="component" value="Unassembled WGS sequence"/>
</dbReference>
<proteinExistence type="predicted"/>
<sequence length="196" mass="22424">MEICRTVQNNAGIKRSTSNYFLLVFKMAKVMKLSVGQRKKGDVKRRNNIFEAARLKTGGGRNEEKPLTPLEERILRLIGLDAADGLDMPDSESVPKVNEFHELRPELDTDQLNTQEFEKADFVECLLPDTADFVFNIEEHSASVPLSGTPQTNTPQATPQTKDTRVQYFKKRVRSKPLFMKNDNAQKMVEVKWQEH</sequence>
<dbReference type="AlphaFoldDB" id="A0A4Y2DJ91"/>
<keyword evidence="3" id="KW-1185">Reference proteome</keyword>
<comment type="caution">
    <text evidence="2">The sequence shown here is derived from an EMBL/GenBank/DDBJ whole genome shotgun (WGS) entry which is preliminary data.</text>
</comment>
<organism evidence="2 3">
    <name type="scientific">Araneus ventricosus</name>
    <name type="common">Orbweaver spider</name>
    <name type="synonym">Epeira ventricosa</name>
    <dbReference type="NCBI Taxonomy" id="182803"/>
    <lineage>
        <taxon>Eukaryota</taxon>
        <taxon>Metazoa</taxon>
        <taxon>Ecdysozoa</taxon>
        <taxon>Arthropoda</taxon>
        <taxon>Chelicerata</taxon>
        <taxon>Arachnida</taxon>
        <taxon>Araneae</taxon>
        <taxon>Araneomorphae</taxon>
        <taxon>Entelegynae</taxon>
        <taxon>Araneoidea</taxon>
        <taxon>Araneidae</taxon>
        <taxon>Araneus</taxon>
    </lineage>
</organism>
<evidence type="ECO:0000256" key="1">
    <source>
        <dbReference type="SAM" id="MobiDB-lite"/>
    </source>
</evidence>
<feature type="compositionally biased region" description="Low complexity" evidence="1">
    <location>
        <begin position="149"/>
        <end position="161"/>
    </location>
</feature>
<protein>
    <submittedName>
        <fullName evidence="2">Uncharacterized protein</fullName>
    </submittedName>
</protein>
<gene>
    <name evidence="2" type="ORF">AVEN_9412_1</name>
</gene>
<accession>A0A4Y2DJ91</accession>